<dbReference type="PANTHER" id="PTHR13803">
    <property type="entry name" value="SEC24-RELATED PROTEIN"/>
    <property type="match status" value="1"/>
</dbReference>
<dbReference type="InterPro" id="IPR029006">
    <property type="entry name" value="ADF-H/Gelsolin-like_dom_sf"/>
</dbReference>
<sequence length="814" mass="93498">MIPIYPYHLNPQDLTDQKKKKKQKTEQTGGSLPTLDLSPQEIQQLSAPPLYVSSSLQRHPKDYPLSINNPIPAVVLIRPFAESSRTIGSGKVSVPLISYPKYNIVRCKCGSYVNCFTPFVYNNTKWICIICGKANDTPTWYYSYLNNNNKNNNNNNINDQNNKNIQKNNQKNQKSKSKLPELNSAVYDFVAGSQFTVRPPPPPIYCFVIDVSEQSILNGSLNLICLQIKRWVEKRKKMCDKTTRVAFITANASVQAYILGKNCLKPHRIEITETESVYVPSPTGLLVNLYERSELITKLLEQIPRMYSPVKITKQNKASFQKRTTKENCLSSALIVAYKLIVKFGGKILIFQSTLPTVGSAPMKKRENQKLVGTLNEKKLLSPEIETQSGLFYKNYAISCNKNHISVSLFLFKNCFLDVGTLSVLPKLTAGQIFMYQNFGKHSNTIQSFKKDLKYFLKRKKNWEAITRIRVSNGLQIKKFFGKFICNTQKVLAVPAISPDDCYLIELNTNINAELSNYIAIQTGIVYTIDQSQRRVRVITALIPTTKILEELYQSIDVEVLMNYNIKKGITISLSISIQAAREYVIKMCQKIISGYLRIKQTSKKQNYQFNESNNYLKLPNVLNLLPLFTVAYLKNIMFSADPTIETDVRAYYFSKFLSKYFTETTALLCPYFYELNNLISSNEKENKLPKRLSLTSNNLTENGIYFLSNGIHSYLYITQNVSNNILNNFLEEEQNILMNDQYELKLKLKKNNKIHKFIKQIQTMFSYTPIISVITQNVDQHILILNLLIEDSMKYVNSYHEFYNNLIQIAMNF</sequence>
<accession>A0ABQ8YHI7</accession>
<dbReference type="Gene3D" id="1.20.120.730">
    <property type="entry name" value="Sec23/Sec24 helical domain"/>
    <property type="match status" value="1"/>
</dbReference>
<evidence type="ECO:0000259" key="6">
    <source>
        <dbReference type="Pfam" id="PF04811"/>
    </source>
</evidence>
<dbReference type="EMBL" id="JAOAOG010000166">
    <property type="protein sequence ID" value="KAJ6244018.1"/>
    <property type="molecule type" value="Genomic_DNA"/>
</dbReference>
<keyword evidence="2" id="KW-0813">Transport</keyword>
<dbReference type="Gene3D" id="2.30.30.380">
    <property type="entry name" value="Zn-finger domain of Sec23/24"/>
    <property type="match status" value="1"/>
</dbReference>
<dbReference type="SUPFAM" id="SSF53300">
    <property type="entry name" value="vWA-like"/>
    <property type="match status" value="1"/>
</dbReference>
<keyword evidence="10" id="KW-1185">Reference proteome</keyword>
<gene>
    <name evidence="9" type="ORF">M0813_21276</name>
</gene>
<dbReference type="Pfam" id="PF04810">
    <property type="entry name" value="zf-Sec23_Sec24"/>
    <property type="match status" value="1"/>
</dbReference>
<evidence type="ECO:0000256" key="1">
    <source>
        <dbReference type="ARBA" id="ARBA00008334"/>
    </source>
</evidence>
<evidence type="ECO:0000256" key="3">
    <source>
        <dbReference type="ARBA" id="ARBA00022927"/>
    </source>
</evidence>
<dbReference type="SUPFAM" id="SSF81811">
    <property type="entry name" value="Helical domain of Sec23/24"/>
    <property type="match status" value="1"/>
</dbReference>
<dbReference type="InterPro" id="IPR036174">
    <property type="entry name" value="Znf_Sec23_Sec24_sf"/>
</dbReference>
<dbReference type="Gene3D" id="3.40.50.410">
    <property type="entry name" value="von Willebrand factor, type A domain"/>
    <property type="match status" value="1"/>
</dbReference>
<dbReference type="InterPro" id="IPR050550">
    <property type="entry name" value="SEC23_SEC24_subfamily"/>
</dbReference>
<evidence type="ECO:0000313" key="9">
    <source>
        <dbReference type="EMBL" id="KAJ6244018.1"/>
    </source>
</evidence>
<dbReference type="Gene3D" id="3.40.20.10">
    <property type="entry name" value="Severin"/>
    <property type="match status" value="1"/>
</dbReference>
<evidence type="ECO:0000259" key="8">
    <source>
        <dbReference type="Pfam" id="PF08033"/>
    </source>
</evidence>
<organism evidence="9 10">
    <name type="scientific">Anaeramoeba flamelloides</name>
    <dbReference type="NCBI Taxonomy" id="1746091"/>
    <lineage>
        <taxon>Eukaryota</taxon>
        <taxon>Metamonada</taxon>
        <taxon>Anaeramoebidae</taxon>
        <taxon>Anaeramoeba</taxon>
    </lineage>
</organism>
<dbReference type="InterPro" id="IPR036180">
    <property type="entry name" value="Gelsolin-like_dom_sf"/>
</dbReference>
<dbReference type="InterPro" id="IPR006896">
    <property type="entry name" value="Sec23/24_trunk_dom"/>
</dbReference>
<dbReference type="Gene3D" id="2.60.40.1670">
    <property type="entry name" value="beta-sandwich domain of Sec23/24"/>
    <property type="match status" value="1"/>
</dbReference>
<keyword evidence="3" id="KW-0653">Protein transport</keyword>
<reference evidence="9" key="1">
    <citation type="submission" date="2022-08" db="EMBL/GenBank/DDBJ databases">
        <title>Novel sulfate-reducing endosymbionts in the free-living metamonad Anaeramoeba.</title>
        <authorList>
            <person name="Jerlstrom-Hultqvist J."/>
            <person name="Cepicka I."/>
            <person name="Gallot-Lavallee L."/>
            <person name="Salas-Leiva D."/>
            <person name="Curtis B.A."/>
            <person name="Zahonova K."/>
            <person name="Pipaliya S."/>
            <person name="Dacks J."/>
            <person name="Roger A.J."/>
        </authorList>
    </citation>
    <scope>NUCLEOTIDE SEQUENCE</scope>
    <source>
        <strain evidence="9">Schooner1</strain>
    </source>
</reference>
<dbReference type="InterPro" id="IPR036465">
    <property type="entry name" value="vWFA_dom_sf"/>
</dbReference>
<feature type="domain" description="Sec23/Sec24 helical" evidence="7">
    <location>
        <begin position="557"/>
        <end position="659"/>
    </location>
</feature>
<dbReference type="Pfam" id="PF04811">
    <property type="entry name" value="Sec23_trunk"/>
    <property type="match status" value="1"/>
</dbReference>
<feature type="domain" description="Sec23/Sec24 beta-sandwich" evidence="8">
    <location>
        <begin position="463"/>
        <end position="546"/>
    </location>
</feature>
<dbReference type="SUPFAM" id="SSF81995">
    <property type="entry name" value="beta-sandwich domain of Sec23/24"/>
    <property type="match status" value="1"/>
</dbReference>
<feature type="domain" description="Zinc finger Sec23/Sec24-type" evidence="5">
    <location>
        <begin position="104"/>
        <end position="141"/>
    </location>
</feature>
<dbReference type="SUPFAM" id="SSF82754">
    <property type="entry name" value="C-terminal, gelsolin-like domain of Sec23/24"/>
    <property type="match status" value="1"/>
</dbReference>
<evidence type="ECO:0000313" key="10">
    <source>
        <dbReference type="Proteomes" id="UP001150062"/>
    </source>
</evidence>
<comment type="caution">
    <text evidence="9">The sequence shown here is derived from an EMBL/GenBank/DDBJ whole genome shotgun (WGS) entry which is preliminary data.</text>
</comment>
<name>A0ABQ8YHI7_9EUKA</name>
<protein>
    <submittedName>
        <fullName evidence="9">Sec24-related protein</fullName>
    </submittedName>
</protein>
<dbReference type="InterPro" id="IPR006900">
    <property type="entry name" value="Sec23/24_helical_dom"/>
</dbReference>
<comment type="similarity">
    <text evidence="1">Belongs to the SEC23/SEC24 family. SEC24 subfamily.</text>
</comment>
<evidence type="ECO:0000259" key="5">
    <source>
        <dbReference type="Pfam" id="PF04810"/>
    </source>
</evidence>
<dbReference type="Pfam" id="PF04815">
    <property type="entry name" value="Sec23_helical"/>
    <property type="match status" value="1"/>
</dbReference>
<dbReference type="Pfam" id="PF08033">
    <property type="entry name" value="Sec23_BS"/>
    <property type="match status" value="1"/>
</dbReference>
<proteinExistence type="inferred from homology"/>
<feature type="region of interest" description="Disordered" evidence="4">
    <location>
        <begin position="9"/>
        <end position="36"/>
    </location>
</feature>
<dbReference type="InterPro" id="IPR006895">
    <property type="entry name" value="Znf_Sec23_Sec24"/>
</dbReference>
<evidence type="ECO:0000259" key="7">
    <source>
        <dbReference type="Pfam" id="PF04815"/>
    </source>
</evidence>
<feature type="domain" description="Sec23/Sec24 trunk" evidence="6">
    <location>
        <begin position="200"/>
        <end position="454"/>
    </location>
</feature>
<evidence type="ECO:0000256" key="2">
    <source>
        <dbReference type="ARBA" id="ARBA00022448"/>
    </source>
</evidence>
<dbReference type="Proteomes" id="UP001150062">
    <property type="component" value="Unassembled WGS sequence"/>
</dbReference>
<dbReference type="InterPro" id="IPR036175">
    <property type="entry name" value="Sec23/24_helical_dom_sf"/>
</dbReference>
<dbReference type="SUPFAM" id="SSF82919">
    <property type="entry name" value="Zn-finger domain of Sec23/24"/>
    <property type="match status" value="1"/>
</dbReference>
<evidence type="ECO:0000256" key="4">
    <source>
        <dbReference type="SAM" id="MobiDB-lite"/>
    </source>
</evidence>
<dbReference type="InterPro" id="IPR012990">
    <property type="entry name" value="Beta-sandwich_Sec23_24"/>
</dbReference>